<evidence type="ECO:0000313" key="1">
    <source>
        <dbReference type="EMBL" id="QDU02353.1"/>
    </source>
</evidence>
<accession>A0A517WAR4</accession>
<dbReference type="AlphaFoldDB" id="A0A517WAR4"/>
<dbReference type="EMBL" id="CP036347">
    <property type="protein sequence ID" value="QDU02353.1"/>
    <property type="molecule type" value="Genomic_DNA"/>
</dbReference>
<dbReference type="Proteomes" id="UP000320722">
    <property type="component" value="Chromosome"/>
</dbReference>
<dbReference type="RefSeq" id="WP_145039084.1">
    <property type="nucleotide sequence ID" value="NZ_CP036347.1"/>
</dbReference>
<sequence>MPIRREINSARQVLGSANCRYQISPKQSACVESFSQRAWYWGGLPYRWLRGAMRNNRDIIRVLNLTRFNTLPAGLVSLDHPWVTGIAPETGQPIWPMNIVFQTPRAGDLQETISDAEILSATGHFLANRVRQSAITPEIPQGPRRRMPHAVNYMHGSSHYNSGIFLLNNLAEGYRYFTHPDFRRELKRFVSSEHREVLIVFRDRNYSTREYARFSCCLRLLYSWFCNPNGPQGNVLWGNFGPFPAANLITGAWAHDLRQLSNPETAATVARPPIEQGQYFQQMEDCQGRTTAKWPERILARIMHQRVRLRGSRGGLRFVDRREVYADQIERRLQRGEPDQPLAEWS</sequence>
<reference evidence="1 2" key="1">
    <citation type="submission" date="2019-02" db="EMBL/GenBank/DDBJ databases">
        <title>Deep-cultivation of Planctomycetes and their phenomic and genomic characterization uncovers novel biology.</title>
        <authorList>
            <person name="Wiegand S."/>
            <person name="Jogler M."/>
            <person name="Boedeker C."/>
            <person name="Pinto D."/>
            <person name="Vollmers J."/>
            <person name="Rivas-Marin E."/>
            <person name="Kohn T."/>
            <person name="Peeters S.H."/>
            <person name="Heuer A."/>
            <person name="Rast P."/>
            <person name="Oberbeckmann S."/>
            <person name="Bunk B."/>
            <person name="Jeske O."/>
            <person name="Meyerdierks A."/>
            <person name="Storesund J.E."/>
            <person name="Kallscheuer N."/>
            <person name="Luecker S."/>
            <person name="Lage O.M."/>
            <person name="Pohl T."/>
            <person name="Merkel B.J."/>
            <person name="Hornburger P."/>
            <person name="Mueller R.-W."/>
            <person name="Bruemmer F."/>
            <person name="Labrenz M."/>
            <person name="Spormann A.M."/>
            <person name="Op den Camp H."/>
            <person name="Overmann J."/>
            <person name="Amann R."/>
            <person name="Jetten M.S.M."/>
            <person name="Mascher T."/>
            <person name="Medema M.H."/>
            <person name="Devos D.P."/>
            <person name="Kaster A.-K."/>
            <person name="Ovreas L."/>
            <person name="Rohde M."/>
            <person name="Galperin M.Y."/>
            <person name="Jogler C."/>
        </authorList>
    </citation>
    <scope>NUCLEOTIDE SEQUENCE [LARGE SCALE GENOMIC DNA]</scope>
    <source>
        <strain evidence="1 2">V6</strain>
    </source>
</reference>
<protein>
    <submittedName>
        <fullName evidence="1">Uncharacterized protein</fullName>
    </submittedName>
</protein>
<proteinExistence type="predicted"/>
<evidence type="ECO:0000313" key="2">
    <source>
        <dbReference type="Proteomes" id="UP000320722"/>
    </source>
</evidence>
<gene>
    <name evidence="1" type="ORF">V6x_20550</name>
</gene>
<organism evidence="1 2">
    <name type="scientific">Gimesia chilikensis</name>
    <dbReference type="NCBI Taxonomy" id="2605989"/>
    <lineage>
        <taxon>Bacteria</taxon>
        <taxon>Pseudomonadati</taxon>
        <taxon>Planctomycetota</taxon>
        <taxon>Planctomycetia</taxon>
        <taxon>Planctomycetales</taxon>
        <taxon>Planctomycetaceae</taxon>
        <taxon>Gimesia</taxon>
    </lineage>
</organism>
<name>A0A517WAR4_9PLAN</name>